<organism evidence="1 2">
    <name type="scientific">Platanthera zijinensis</name>
    <dbReference type="NCBI Taxonomy" id="2320716"/>
    <lineage>
        <taxon>Eukaryota</taxon>
        <taxon>Viridiplantae</taxon>
        <taxon>Streptophyta</taxon>
        <taxon>Embryophyta</taxon>
        <taxon>Tracheophyta</taxon>
        <taxon>Spermatophyta</taxon>
        <taxon>Magnoliopsida</taxon>
        <taxon>Liliopsida</taxon>
        <taxon>Asparagales</taxon>
        <taxon>Orchidaceae</taxon>
        <taxon>Orchidoideae</taxon>
        <taxon>Orchideae</taxon>
        <taxon>Orchidinae</taxon>
        <taxon>Platanthera</taxon>
    </lineage>
</organism>
<protein>
    <submittedName>
        <fullName evidence="1">Uncharacterized protein</fullName>
    </submittedName>
</protein>
<proteinExistence type="predicted"/>
<accession>A0AAP0B9K3</accession>
<evidence type="ECO:0000313" key="1">
    <source>
        <dbReference type="EMBL" id="KAK8934165.1"/>
    </source>
</evidence>
<gene>
    <name evidence="1" type="ORF">KSP39_PZI014582</name>
</gene>
<dbReference type="EMBL" id="JBBWWQ010000012">
    <property type="protein sequence ID" value="KAK8934165.1"/>
    <property type="molecule type" value="Genomic_DNA"/>
</dbReference>
<comment type="caution">
    <text evidence="1">The sequence shown here is derived from an EMBL/GenBank/DDBJ whole genome shotgun (WGS) entry which is preliminary data.</text>
</comment>
<name>A0AAP0B9K3_9ASPA</name>
<dbReference type="AlphaFoldDB" id="A0AAP0B9K3"/>
<dbReference type="Proteomes" id="UP001418222">
    <property type="component" value="Unassembled WGS sequence"/>
</dbReference>
<reference evidence="1 2" key="1">
    <citation type="journal article" date="2022" name="Nat. Plants">
        <title>Genomes of leafy and leafless Platanthera orchids illuminate the evolution of mycoheterotrophy.</title>
        <authorList>
            <person name="Li M.H."/>
            <person name="Liu K.W."/>
            <person name="Li Z."/>
            <person name="Lu H.C."/>
            <person name="Ye Q.L."/>
            <person name="Zhang D."/>
            <person name="Wang J.Y."/>
            <person name="Li Y.F."/>
            <person name="Zhong Z.M."/>
            <person name="Liu X."/>
            <person name="Yu X."/>
            <person name="Liu D.K."/>
            <person name="Tu X.D."/>
            <person name="Liu B."/>
            <person name="Hao Y."/>
            <person name="Liao X.Y."/>
            <person name="Jiang Y.T."/>
            <person name="Sun W.H."/>
            <person name="Chen J."/>
            <person name="Chen Y.Q."/>
            <person name="Ai Y."/>
            <person name="Zhai J.W."/>
            <person name="Wu S.S."/>
            <person name="Zhou Z."/>
            <person name="Hsiao Y.Y."/>
            <person name="Wu W.L."/>
            <person name="Chen Y.Y."/>
            <person name="Lin Y.F."/>
            <person name="Hsu J.L."/>
            <person name="Li C.Y."/>
            <person name="Wang Z.W."/>
            <person name="Zhao X."/>
            <person name="Zhong W.Y."/>
            <person name="Ma X.K."/>
            <person name="Ma L."/>
            <person name="Huang J."/>
            <person name="Chen G.Z."/>
            <person name="Huang M.Z."/>
            <person name="Huang L."/>
            <person name="Peng D.H."/>
            <person name="Luo Y.B."/>
            <person name="Zou S.Q."/>
            <person name="Chen S.P."/>
            <person name="Lan S."/>
            <person name="Tsai W.C."/>
            <person name="Van de Peer Y."/>
            <person name="Liu Z.J."/>
        </authorList>
    </citation>
    <scope>NUCLEOTIDE SEQUENCE [LARGE SCALE GENOMIC DNA]</scope>
    <source>
        <strain evidence="1">Lor287</strain>
    </source>
</reference>
<evidence type="ECO:0000313" key="2">
    <source>
        <dbReference type="Proteomes" id="UP001418222"/>
    </source>
</evidence>
<keyword evidence="2" id="KW-1185">Reference proteome</keyword>
<sequence length="163" mass="18846">MEENAVYRFCSVGQVSFGLQDAQILIWNLQIDENFELVQYRDESTSRDATASLPGALRPSPRLQQLPKLSFVGGNCVHMQTFPYTRSNIKLANVYELNIMESENTELYIEQVRVHMEGHVYNVCYADINVKFHTFIQRIFKIHNSHLVVGKWLIAIEELRGPL</sequence>